<evidence type="ECO:0000313" key="2">
    <source>
        <dbReference type="Proteomes" id="UP000041254"/>
    </source>
</evidence>
<gene>
    <name evidence="1" type="ORF">Vbra_22808</name>
</gene>
<sequence length="202" mass="22938">MVTECLSYMRGGGINPHLNPRIDRLEIRHSNDPHGDTARDASFSFAPAPLLRHYPMANTVNVDLEPEMNFIEDFDIVTPAALGCIYRLLHVCRPQRANVKGIVMEANGFDEPWDEDWVRTQIVLMHRHPNHSRHNQCIVTDLRAIRKPLSSSARPDARERLDDHQVQKGLRGEPSEYFMMFDLVVSACSGRLSGFVQPPITA</sequence>
<organism evidence="1 2">
    <name type="scientific">Vitrella brassicaformis (strain CCMP3155)</name>
    <dbReference type="NCBI Taxonomy" id="1169540"/>
    <lineage>
        <taxon>Eukaryota</taxon>
        <taxon>Sar</taxon>
        <taxon>Alveolata</taxon>
        <taxon>Colpodellida</taxon>
        <taxon>Vitrellaceae</taxon>
        <taxon>Vitrella</taxon>
    </lineage>
</organism>
<reference evidence="1 2" key="1">
    <citation type="submission" date="2014-11" db="EMBL/GenBank/DDBJ databases">
        <authorList>
            <person name="Zhu J."/>
            <person name="Qi W."/>
            <person name="Song R."/>
        </authorList>
    </citation>
    <scope>NUCLEOTIDE SEQUENCE [LARGE SCALE GENOMIC DNA]</scope>
</reference>
<dbReference type="EMBL" id="CDMY01000732">
    <property type="protein sequence ID" value="CEM31636.1"/>
    <property type="molecule type" value="Genomic_DNA"/>
</dbReference>
<proteinExistence type="predicted"/>
<accession>A0A0G4GN59</accession>
<name>A0A0G4GN59_VITBC</name>
<dbReference type="AlphaFoldDB" id="A0A0G4GN59"/>
<keyword evidence="2" id="KW-1185">Reference proteome</keyword>
<dbReference type="VEuPathDB" id="CryptoDB:Vbra_22808"/>
<dbReference type="PhylomeDB" id="A0A0G4GN59"/>
<evidence type="ECO:0000313" key="1">
    <source>
        <dbReference type="EMBL" id="CEM31636.1"/>
    </source>
</evidence>
<dbReference type="Proteomes" id="UP000041254">
    <property type="component" value="Unassembled WGS sequence"/>
</dbReference>
<protein>
    <submittedName>
        <fullName evidence="1">Uncharacterized protein</fullName>
    </submittedName>
</protein>
<dbReference type="InParanoid" id="A0A0G4GN59"/>